<accession>A0AAV4ZN80</accession>
<organism evidence="1 2">
    <name type="scientific">Methylobacterium hispanicum</name>
    <dbReference type="NCBI Taxonomy" id="270350"/>
    <lineage>
        <taxon>Bacteria</taxon>
        <taxon>Pseudomonadati</taxon>
        <taxon>Pseudomonadota</taxon>
        <taxon>Alphaproteobacteria</taxon>
        <taxon>Hyphomicrobiales</taxon>
        <taxon>Methylobacteriaceae</taxon>
        <taxon>Methylobacterium</taxon>
    </lineage>
</organism>
<name>A0AAV4ZN80_9HYPH</name>
<proteinExistence type="predicted"/>
<keyword evidence="2" id="KW-1185">Reference proteome</keyword>
<sequence>MPALAWLLLILGLVLASAPAWRALVFGTDLPLDALLRLRC</sequence>
<dbReference type="RefSeq" id="WP_280949053.1">
    <property type="nucleotide sequence ID" value="NZ_BPQO01000012.1"/>
</dbReference>
<reference evidence="1" key="1">
    <citation type="journal article" date="2016" name="Front. Microbiol.">
        <title>Genome Sequence of the Piezophilic, Mesophilic Sulfate-Reducing Bacterium Desulfovibrio indicus J2T.</title>
        <authorList>
            <person name="Cao J."/>
            <person name="Maignien L."/>
            <person name="Shao Z."/>
            <person name="Alain K."/>
            <person name="Jebbar M."/>
        </authorList>
    </citation>
    <scope>NUCLEOTIDE SEQUENCE</scope>
    <source>
        <strain evidence="1">DSM 16372</strain>
    </source>
</reference>
<evidence type="ECO:0008006" key="3">
    <source>
        <dbReference type="Google" id="ProtNLM"/>
    </source>
</evidence>
<evidence type="ECO:0000313" key="2">
    <source>
        <dbReference type="Proteomes" id="UP001055247"/>
    </source>
</evidence>
<dbReference type="EMBL" id="BPQO01000012">
    <property type="protein sequence ID" value="GJD89485.1"/>
    <property type="molecule type" value="Genomic_DNA"/>
</dbReference>
<gene>
    <name evidence="1" type="ORF">BHAOGJBA_3013</name>
</gene>
<protein>
    <recommendedName>
        <fullName evidence="3">Iron ABC transporter permease</fullName>
    </recommendedName>
</protein>
<dbReference type="Proteomes" id="UP001055247">
    <property type="component" value="Unassembled WGS sequence"/>
</dbReference>
<dbReference type="AlphaFoldDB" id="A0AAV4ZN80"/>
<evidence type="ECO:0000313" key="1">
    <source>
        <dbReference type="EMBL" id="GJD89485.1"/>
    </source>
</evidence>
<comment type="caution">
    <text evidence="1">The sequence shown here is derived from an EMBL/GenBank/DDBJ whole genome shotgun (WGS) entry which is preliminary data.</text>
</comment>
<reference evidence="1" key="2">
    <citation type="submission" date="2021-08" db="EMBL/GenBank/DDBJ databases">
        <authorList>
            <person name="Tani A."/>
            <person name="Ola A."/>
            <person name="Ogura Y."/>
            <person name="Katsura K."/>
            <person name="Hayashi T."/>
        </authorList>
    </citation>
    <scope>NUCLEOTIDE SEQUENCE</scope>
    <source>
        <strain evidence="1">DSM 16372</strain>
    </source>
</reference>